<organism evidence="3 4">
    <name type="scientific">Paenibacillus aurantiacus</name>
    <dbReference type="NCBI Taxonomy" id="1936118"/>
    <lineage>
        <taxon>Bacteria</taxon>
        <taxon>Bacillati</taxon>
        <taxon>Bacillota</taxon>
        <taxon>Bacilli</taxon>
        <taxon>Bacillales</taxon>
        <taxon>Paenibacillaceae</taxon>
        <taxon>Paenibacillus</taxon>
    </lineage>
</organism>
<reference evidence="3 4" key="1">
    <citation type="submission" date="2024-09" db="EMBL/GenBank/DDBJ databases">
        <authorList>
            <person name="Sun Q."/>
            <person name="Mori K."/>
        </authorList>
    </citation>
    <scope>NUCLEOTIDE SEQUENCE [LARGE SCALE GENOMIC DNA]</scope>
    <source>
        <strain evidence="3 4">TISTR 2452</strain>
    </source>
</reference>
<evidence type="ECO:0000256" key="2">
    <source>
        <dbReference type="SAM" id="Phobius"/>
    </source>
</evidence>
<dbReference type="PANTHER" id="PTHR37804:SF1">
    <property type="entry name" value="CDAA REGULATORY PROTEIN CDAR"/>
    <property type="match status" value="1"/>
</dbReference>
<evidence type="ECO:0000256" key="1">
    <source>
        <dbReference type="SAM" id="MobiDB-lite"/>
    </source>
</evidence>
<keyword evidence="4" id="KW-1185">Reference proteome</keyword>
<dbReference type="Gene3D" id="2.170.120.30">
    <property type="match status" value="2"/>
</dbReference>
<accession>A0ABV5L118</accession>
<dbReference type="Proteomes" id="UP001589747">
    <property type="component" value="Unassembled WGS sequence"/>
</dbReference>
<dbReference type="RefSeq" id="WP_377503218.1">
    <property type="nucleotide sequence ID" value="NZ_JBHMDO010000056.1"/>
</dbReference>
<feature type="compositionally biased region" description="Low complexity" evidence="1">
    <location>
        <begin position="417"/>
        <end position="432"/>
    </location>
</feature>
<keyword evidence="2" id="KW-0472">Membrane</keyword>
<feature type="transmembrane region" description="Helical" evidence="2">
    <location>
        <begin position="9"/>
        <end position="28"/>
    </location>
</feature>
<keyword evidence="2" id="KW-0812">Transmembrane</keyword>
<dbReference type="Gene3D" id="2.170.120.40">
    <property type="entry name" value="YbbR-like domain"/>
    <property type="match status" value="2"/>
</dbReference>
<proteinExistence type="predicted"/>
<dbReference type="EMBL" id="JBHMDO010000056">
    <property type="protein sequence ID" value="MFB9331156.1"/>
    <property type="molecule type" value="Genomic_DNA"/>
</dbReference>
<feature type="region of interest" description="Disordered" evidence="1">
    <location>
        <begin position="406"/>
        <end position="480"/>
    </location>
</feature>
<evidence type="ECO:0000313" key="3">
    <source>
        <dbReference type="EMBL" id="MFB9331156.1"/>
    </source>
</evidence>
<dbReference type="InterPro" id="IPR053154">
    <property type="entry name" value="c-di-AMP_regulator"/>
</dbReference>
<feature type="compositionally biased region" description="Low complexity" evidence="1">
    <location>
        <begin position="453"/>
        <end position="466"/>
    </location>
</feature>
<keyword evidence="2" id="KW-1133">Transmembrane helix</keyword>
<comment type="caution">
    <text evidence="3">The sequence shown here is derived from an EMBL/GenBank/DDBJ whole genome shotgun (WGS) entry which is preliminary data.</text>
</comment>
<sequence>MDKWLSHPTAIKIISLVIGVLLFAVVHFDSERSPSTVAELTASEEYDINVEYTGLGDNYALRGMEPATVRVKLRGTRLDLIEASRGTKAVIDLTGIEAGVHDVPVTITKPNTVELTNYTPSNVSVQIEPLVTKNFTVDLKTDGTPAEGYKTGVPVLSPGEVSVTLPEDRMDEVGFVGVVISIQDADENITEKKSAIVVFNKAGEEISEAVIEPKTVEVQIPVSLPSKSVPISFNYSGSAPDGLAIAAVQANVDRVTIYGPQEQLDKISTYPSVPVDLSKKTESGSLTVSIPVAAGIAAVEPTKANVNVTYATTDTKVIPQVPVTISGLGSGLKAQLSGAGSVDITVSGAPNVLASLTAANVELVADLTGLGVGNHAVLLRADLPRFVTISGSSGQVTIAITDGSADESAAKSGGDTSGANNGESGGAAVEGVTNQSGKGDVANPNTGSGGEPSGAVSGSGNASNSSEPIVDQQVRAEESE</sequence>
<dbReference type="InterPro" id="IPR012505">
    <property type="entry name" value="YbbR"/>
</dbReference>
<dbReference type="PANTHER" id="PTHR37804">
    <property type="entry name" value="CDAA REGULATORY PROTEIN CDAR"/>
    <property type="match status" value="1"/>
</dbReference>
<evidence type="ECO:0000313" key="4">
    <source>
        <dbReference type="Proteomes" id="UP001589747"/>
    </source>
</evidence>
<name>A0ABV5L118_9BACL</name>
<dbReference type="Pfam" id="PF07949">
    <property type="entry name" value="YbbR"/>
    <property type="match status" value="3"/>
</dbReference>
<protein>
    <submittedName>
        <fullName evidence="3">YbbR-like domain-containing protein</fullName>
    </submittedName>
</protein>
<gene>
    <name evidence="3" type="ORF">ACFFSY_34915</name>
</gene>